<evidence type="ECO:0000313" key="2">
    <source>
        <dbReference type="EMBL" id="NNJ27997.1"/>
    </source>
</evidence>
<dbReference type="InterPro" id="IPR027417">
    <property type="entry name" value="P-loop_NTPase"/>
</dbReference>
<gene>
    <name evidence="2" type="ORF">LzC2_41080</name>
</gene>
<sequence length="371" mass="38732">MGVRFKAIRFADLRDRPPRAWLVDGLIPAGILAVLFSESGKGKTFTALGLACGVPYGWAWGRTVPTRGPTLYLAGEGAGGLKSRTDAWEAVNGRPVPPDAVLIHDAPDIGHPEHQAEVVRAFREVVPDADPALVVVDTLDRCFGEGDENRAQDMRRFVRGCDALRETLGGPAVLVLHHVGHGQSSSGEPRERGSSGLRAAVDRSIRLDGPKRPNLMPGDRLALTFVKVKDGRIPPPVSLTVAEADVPGGTSLTVVPADDPAAKLARLTPDRREALAKVADTLGVEPSRRVDVERASGLTGGSVDGFVIAALAAGLMVDNGETGHGRRLAVTPDAIAALSSAENAPESSGSPEPDRAGSPVLPDTVVSAGDS</sequence>
<feature type="compositionally biased region" description="Polar residues" evidence="1">
    <location>
        <begin position="340"/>
        <end position="350"/>
    </location>
</feature>
<protein>
    <recommendedName>
        <fullName evidence="4">AAA domain-containing protein</fullName>
    </recommendedName>
</protein>
<organism evidence="2 3">
    <name type="scientific">Alienimonas chondri</name>
    <dbReference type="NCBI Taxonomy" id="2681879"/>
    <lineage>
        <taxon>Bacteria</taxon>
        <taxon>Pseudomonadati</taxon>
        <taxon>Planctomycetota</taxon>
        <taxon>Planctomycetia</taxon>
        <taxon>Planctomycetales</taxon>
        <taxon>Planctomycetaceae</taxon>
        <taxon>Alienimonas</taxon>
    </lineage>
</organism>
<comment type="caution">
    <text evidence="2">The sequence shown here is derived from an EMBL/GenBank/DDBJ whole genome shotgun (WGS) entry which is preliminary data.</text>
</comment>
<evidence type="ECO:0008006" key="4">
    <source>
        <dbReference type="Google" id="ProtNLM"/>
    </source>
</evidence>
<proteinExistence type="predicted"/>
<accession>A0ABX1VJQ8</accession>
<dbReference type="Gene3D" id="3.40.50.300">
    <property type="entry name" value="P-loop containing nucleotide triphosphate hydrolases"/>
    <property type="match status" value="1"/>
</dbReference>
<reference evidence="2 3" key="1">
    <citation type="journal article" date="2020" name="Syst. Appl. Microbiol.">
        <title>Alienimonas chondri sp. nov., a novel planctomycete isolated from the biofilm of the red alga Chondrus crispus.</title>
        <authorList>
            <person name="Vitorino I."/>
            <person name="Albuquerque L."/>
            <person name="Wiegand S."/>
            <person name="Kallscheuer N."/>
            <person name="da Costa M.S."/>
            <person name="Lobo-da-Cunha A."/>
            <person name="Jogler C."/>
            <person name="Lage O.M."/>
        </authorList>
    </citation>
    <scope>NUCLEOTIDE SEQUENCE [LARGE SCALE GENOMIC DNA]</scope>
    <source>
        <strain evidence="2 3">LzC2</strain>
    </source>
</reference>
<dbReference type="Proteomes" id="UP000609651">
    <property type="component" value="Unassembled WGS sequence"/>
</dbReference>
<dbReference type="SUPFAM" id="SSF52540">
    <property type="entry name" value="P-loop containing nucleoside triphosphate hydrolases"/>
    <property type="match status" value="1"/>
</dbReference>
<dbReference type="Pfam" id="PF13481">
    <property type="entry name" value="AAA_25"/>
    <property type="match status" value="1"/>
</dbReference>
<dbReference type="EMBL" id="WTPX01000254">
    <property type="protein sequence ID" value="NNJ27997.1"/>
    <property type="molecule type" value="Genomic_DNA"/>
</dbReference>
<evidence type="ECO:0000313" key="3">
    <source>
        <dbReference type="Proteomes" id="UP000609651"/>
    </source>
</evidence>
<name>A0ABX1VJQ8_9PLAN</name>
<feature type="region of interest" description="Disordered" evidence="1">
    <location>
        <begin position="339"/>
        <end position="371"/>
    </location>
</feature>
<dbReference type="RefSeq" id="WP_171189898.1">
    <property type="nucleotide sequence ID" value="NZ_WTPX01000254.1"/>
</dbReference>
<keyword evidence="3" id="KW-1185">Reference proteome</keyword>
<evidence type="ECO:0000256" key="1">
    <source>
        <dbReference type="SAM" id="MobiDB-lite"/>
    </source>
</evidence>